<evidence type="ECO:0008006" key="4">
    <source>
        <dbReference type="Google" id="ProtNLM"/>
    </source>
</evidence>
<keyword evidence="1" id="KW-1133">Transmembrane helix</keyword>
<dbReference type="Gene3D" id="2.180.10.10">
    <property type="entry name" value="RHS repeat-associated core"/>
    <property type="match status" value="2"/>
</dbReference>
<reference evidence="2 3" key="1">
    <citation type="submission" date="2020-02" db="EMBL/GenBank/DDBJ databases">
        <title>Out from the shadows clarifying the taxonomy of the family Cryomorphaceae and related taxa by utilizing the GTDB taxonomic framework.</title>
        <authorList>
            <person name="Bowman J.P."/>
        </authorList>
    </citation>
    <scope>NUCLEOTIDE SEQUENCE [LARGE SCALE GENOMIC DNA]</scope>
    <source>
        <strain evidence="2 3">QSSC 1-22</strain>
    </source>
</reference>
<keyword evidence="1" id="KW-0812">Transmembrane</keyword>
<dbReference type="EMBL" id="JAAGVY010000084">
    <property type="protein sequence ID" value="NEN25810.1"/>
    <property type="molecule type" value="Genomic_DNA"/>
</dbReference>
<name>A0A7K3WVW0_9FLAO</name>
<organism evidence="2 3">
    <name type="scientific">Cryomorpha ignava</name>
    <dbReference type="NCBI Taxonomy" id="101383"/>
    <lineage>
        <taxon>Bacteria</taxon>
        <taxon>Pseudomonadati</taxon>
        <taxon>Bacteroidota</taxon>
        <taxon>Flavobacteriia</taxon>
        <taxon>Flavobacteriales</taxon>
        <taxon>Cryomorphaceae</taxon>
        <taxon>Cryomorpha</taxon>
    </lineage>
</organism>
<dbReference type="PANTHER" id="PTHR32305:SF15">
    <property type="entry name" value="PROTEIN RHSA-RELATED"/>
    <property type="match status" value="1"/>
</dbReference>
<feature type="transmembrane region" description="Helical" evidence="1">
    <location>
        <begin position="553"/>
        <end position="574"/>
    </location>
</feature>
<dbReference type="InterPro" id="IPR050708">
    <property type="entry name" value="T6SS_VgrG/RHS"/>
</dbReference>
<dbReference type="InterPro" id="IPR022385">
    <property type="entry name" value="Rhs_assc_core"/>
</dbReference>
<dbReference type="Proteomes" id="UP000486602">
    <property type="component" value="Unassembled WGS sequence"/>
</dbReference>
<feature type="transmembrane region" description="Helical" evidence="1">
    <location>
        <begin position="520"/>
        <end position="541"/>
    </location>
</feature>
<sequence>MNYYNENLNYDLGGNIMRLKRNRAITPTSYPYPTQMDDLTYTYKNNGYLPEAINDSGEGSFTPQRKHFVDQSSLVEQYVYDESGRLQEDKNKDVLMEYNLLGLPRRVWQSSYAAYDIQYIYDAAGNKLQKRTITDDCDPLPCQSAITKKDYIGNFLYENGELVMIYHPEGVIRPTPPEADNDTEFVYDYFIKDYLGNVRVVLTEENAYYTEKFLSTLEEAHREIEERNFDNVGETAEDLPTGYPVDGSAELNEKIALLSAANGTEIGPSIVMPVRRGDQVSLRTDYFYTEDAPGATYDNLNMLVNEVLLALAASGSGVLRLTEGQLIDLAAGGNQYSTAIGSFFSSSFDTTDVSKPFGYLVWMLYDNDMNLLPAGSGAKRVTDPNELKDLLEENIPVVQDGYLHAYVSNGSASNVSFDNFLITYMRGQTRQINHYYPYGLSIDGLDHSDEYLNKYTSKELQTGEFFSQTSSGLEMFDFGSRFYDPQVGRWFTPDPAEQFSNPYLAMGNNPVMYVDPNGEFIWMVPLIAGVVFGGVNLGIQASNGNIDNFGDGITAFGAGFVAGAVISTGVMYGLGVPILGTVIKGAGIVYGATTVFGVADGIQTGINTGDWTQLGNAGKQFAGNFYLDENKNFFGQTWQGISRFSWELPQTTIGHGYSQVRNAYNGVDRVDFLGGATFSTKENTDNRQGVSIGNFINIDIRSEIEENFQEYVTGNSEKGIPGDPLYMHEYGHTFDSRLFGPLYLFGIGIPSASGAEWTEIRANKFARKYFEDEFDVDWTPFETRYPLSR</sequence>
<evidence type="ECO:0000256" key="1">
    <source>
        <dbReference type="SAM" id="Phobius"/>
    </source>
</evidence>
<evidence type="ECO:0000313" key="2">
    <source>
        <dbReference type="EMBL" id="NEN25810.1"/>
    </source>
</evidence>
<dbReference type="NCBIfam" id="TIGR03696">
    <property type="entry name" value="Rhs_assc_core"/>
    <property type="match status" value="1"/>
</dbReference>
<keyword evidence="1" id="KW-0472">Membrane</keyword>
<dbReference type="RefSeq" id="WP_163287255.1">
    <property type="nucleotide sequence ID" value="NZ_JAAGVY010000084.1"/>
</dbReference>
<comment type="caution">
    <text evidence="2">The sequence shown here is derived from an EMBL/GenBank/DDBJ whole genome shotgun (WGS) entry which is preliminary data.</text>
</comment>
<protein>
    <recommendedName>
        <fullName evidence="4">RHS repeat-associated core domain-containing protein</fullName>
    </recommendedName>
</protein>
<dbReference type="AlphaFoldDB" id="A0A7K3WVW0"/>
<keyword evidence="3" id="KW-1185">Reference proteome</keyword>
<gene>
    <name evidence="2" type="ORF">G3O08_20175</name>
</gene>
<proteinExistence type="predicted"/>
<evidence type="ECO:0000313" key="3">
    <source>
        <dbReference type="Proteomes" id="UP000486602"/>
    </source>
</evidence>
<accession>A0A7K3WVW0</accession>
<dbReference type="PANTHER" id="PTHR32305">
    <property type="match status" value="1"/>
</dbReference>